<evidence type="ECO:0000313" key="2">
    <source>
        <dbReference type="EMBL" id="TCS33093.1"/>
    </source>
</evidence>
<name>A0A4R3HP66_PAULE</name>
<sequence length="118" mass="12467">MNAISKLAIVASMALASTPLTFAQQTDHNAHHAADGSQKGAGIAGQMVDGEVKKVNKEAGKITLRHGELKDLGMPAMTMVFRVKDPVMLDQVKVGDKVRFVAEKEGGAPTVVKLEKAS</sequence>
<dbReference type="OrthoDB" id="9180744at2"/>
<reference evidence="2 3" key="1">
    <citation type="submission" date="2019-03" db="EMBL/GenBank/DDBJ databases">
        <title>Genomic Encyclopedia of Type Strains, Phase IV (KMG-IV): sequencing the most valuable type-strain genomes for metagenomic binning, comparative biology and taxonomic classification.</title>
        <authorList>
            <person name="Goeker M."/>
        </authorList>
    </citation>
    <scope>NUCLEOTIDE SEQUENCE [LARGE SCALE GENOMIC DNA]</scope>
    <source>
        <strain evidence="2 3">DSM 7445</strain>
    </source>
</reference>
<proteinExistence type="predicted"/>
<accession>A0A4R3HP66</accession>
<dbReference type="Pfam" id="PF11604">
    <property type="entry name" value="CusF_Ec"/>
    <property type="match status" value="1"/>
</dbReference>
<comment type="caution">
    <text evidence="2">The sequence shown here is derived from an EMBL/GenBank/DDBJ whole genome shotgun (WGS) entry which is preliminary data.</text>
</comment>
<dbReference type="Proteomes" id="UP000295382">
    <property type="component" value="Unassembled WGS sequence"/>
</dbReference>
<dbReference type="EMBL" id="SLZQ01000018">
    <property type="protein sequence ID" value="TCS33093.1"/>
    <property type="molecule type" value="Genomic_DNA"/>
</dbReference>
<dbReference type="AlphaFoldDB" id="A0A4R3HP66"/>
<dbReference type="RefSeq" id="WP_132260302.1">
    <property type="nucleotide sequence ID" value="NZ_SLZQ01000018.1"/>
</dbReference>
<feature type="signal peptide" evidence="1">
    <location>
        <begin position="1"/>
        <end position="23"/>
    </location>
</feature>
<feature type="chain" id="PRO_5020804716" evidence="1">
    <location>
        <begin position="24"/>
        <end position="118"/>
    </location>
</feature>
<organism evidence="2 3">
    <name type="scientific">Paucimonas lemoignei</name>
    <name type="common">Pseudomonas lemoignei</name>
    <dbReference type="NCBI Taxonomy" id="29443"/>
    <lineage>
        <taxon>Bacteria</taxon>
        <taxon>Pseudomonadati</taxon>
        <taxon>Pseudomonadota</taxon>
        <taxon>Betaproteobacteria</taxon>
        <taxon>Burkholderiales</taxon>
        <taxon>Burkholderiaceae</taxon>
        <taxon>Paucimonas</taxon>
    </lineage>
</organism>
<evidence type="ECO:0000256" key="1">
    <source>
        <dbReference type="SAM" id="SignalP"/>
    </source>
</evidence>
<gene>
    <name evidence="2" type="ORF">EDC30_11834</name>
</gene>
<keyword evidence="3" id="KW-1185">Reference proteome</keyword>
<evidence type="ECO:0000313" key="3">
    <source>
        <dbReference type="Proteomes" id="UP000295382"/>
    </source>
</evidence>
<dbReference type="Gene3D" id="2.40.50.320">
    <property type="entry name" value="Copper binding periplasmic protein CusF"/>
    <property type="match status" value="1"/>
</dbReference>
<protein>
    <submittedName>
        <fullName evidence="2">Cu/Ag efflux protein CusF</fullName>
    </submittedName>
</protein>
<keyword evidence="1" id="KW-0732">Signal</keyword>
<dbReference type="InterPro" id="IPR021647">
    <property type="entry name" value="CusF_Ec"/>
</dbReference>
<dbReference type="InterPro" id="IPR042230">
    <property type="entry name" value="CusF_sf"/>
</dbReference>